<evidence type="ECO:0000313" key="2">
    <source>
        <dbReference type="EMBL" id="QTZ94412.1"/>
    </source>
</evidence>
<evidence type="ECO:0008006" key="4">
    <source>
        <dbReference type="Google" id="ProtNLM"/>
    </source>
</evidence>
<feature type="compositionally biased region" description="Basic and acidic residues" evidence="1">
    <location>
        <begin position="76"/>
        <end position="94"/>
    </location>
</feature>
<reference evidence="2" key="2">
    <citation type="submission" date="2021-04" db="EMBL/GenBank/DDBJ databases">
        <authorList>
            <person name="Wen M.-L."/>
            <person name="Han X.-L."/>
            <person name="Xiong J."/>
        </authorList>
    </citation>
    <scope>NUCLEOTIDE SEQUENCE</scope>
    <source>
        <strain evidence="2">AGR0001</strain>
    </source>
</reference>
<dbReference type="Proteomes" id="UP000009036">
    <property type="component" value="Chromosome"/>
</dbReference>
<dbReference type="Gene3D" id="1.10.287.1060">
    <property type="entry name" value="ESAT-6-like"/>
    <property type="match status" value="1"/>
</dbReference>
<dbReference type="RefSeq" id="WP_144044180.1">
    <property type="nucleotide sequence ID" value="NZ_CP072931.1"/>
</dbReference>
<reference evidence="2" key="1">
    <citation type="journal article" date="2012" name="J. Bacteriol.">
        <title>Genome Sequence of Streptomyces auratus Strain AGR0001, a Phoslactomycin-Producing Actinomycete.</title>
        <authorList>
            <person name="Han X."/>
            <person name="Li M."/>
            <person name="Ding Z."/>
            <person name="Zhao J."/>
            <person name="Ji K."/>
            <person name="Wen M."/>
            <person name="Lu T."/>
        </authorList>
    </citation>
    <scope>NUCLEOTIDE SEQUENCE</scope>
    <source>
        <strain evidence="2">AGR0001</strain>
    </source>
</reference>
<evidence type="ECO:0000256" key="1">
    <source>
        <dbReference type="SAM" id="MobiDB-lite"/>
    </source>
</evidence>
<organism evidence="2 3">
    <name type="scientific">Streptomyces auratus AGR0001</name>
    <dbReference type="NCBI Taxonomy" id="1160718"/>
    <lineage>
        <taxon>Bacteria</taxon>
        <taxon>Bacillati</taxon>
        <taxon>Actinomycetota</taxon>
        <taxon>Actinomycetes</taxon>
        <taxon>Kitasatosporales</taxon>
        <taxon>Streptomycetaceae</taxon>
        <taxon>Streptomyces</taxon>
    </lineage>
</organism>
<sequence length="105" mass="11642">MTFDVKPEDLDGFGKLVARAAQDTGQGKEYVHKNGDMGAVTGQGLILWMTNLHPQAMDSVDKMLKRMSSLLDASAEELKKSARHYQQTDHEQASKMDGTYPASKR</sequence>
<protein>
    <recommendedName>
        <fullName evidence="4">ESX-1 secretion-associated protein</fullName>
    </recommendedName>
</protein>
<proteinExistence type="predicted"/>
<dbReference type="OrthoDB" id="3692598at2"/>
<name>A0A8B1PAJ9_9ACTN</name>
<evidence type="ECO:0000313" key="3">
    <source>
        <dbReference type="Proteomes" id="UP000009036"/>
    </source>
</evidence>
<dbReference type="EMBL" id="CP072931">
    <property type="protein sequence ID" value="QTZ94412.1"/>
    <property type="molecule type" value="Genomic_DNA"/>
</dbReference>
<feature type="region of interest" description="Disordered" evidence="1">
    <location>
        <begin position="76"/>
        <end position="105"/>
    </location>
</feature>
<gene>
    <name evidence="2" type="ORF">SU9_025640</name>
</gene>
<dbReference type="KEGG" id="sauh:SU9_025640"/>
<keyword evidence="3" id="KW-1185">Reference proteome</keyword>
<dbReference type="AlphaFoldDB" id="A0A8B1PAJ9"/>
<accession>A0A8B1PAJ9</accession>